<reference evidence="1" key="1">
    <citation type="journal article" date="2019" name="Emerg. Microbes Infect.">
        <title>Comprehensive subspecies identification of 175 nontuberculous mycobacteria species based on 7547 genomic profiles.</title>
        <authorList>
            <person name="Matsumoto Y."/>
            <person name="Kinjo T."/>
            <person name="Motooka D."/>
            <person name="Nabeya D."/>
            <person name="Jung N."/>
            <person name="Uechi K."/>
            <person name="Horii T."/>
            <person name="Iida T."/>
            <person name="Fujita J."/>
            <person name="Nakamura S."/>
        </authorList>
    </citation>
    <scope>NUCLEOTIDE SEQUENCE [LARGE SCALE GENOMIC DNA]</scope>
    <source>
        <strain evidence="1">JCM 13671</strain>
    </source>
</reference>
<dbReference type="EMBL" id="AP022612">
    <property type="protein sequence ID" value="BBZ35732.1"/>
    <property type="molecule type" value="Genomic_DNA"/>
</dbReference>
<organism evidence="1 2">
    <name type="scientific">Mycolicibacterium confluentis</name>
    <dbReference type="NCBI Taxonomy" id="28047"/>
    <lineage>
        <taxon>Bacteria</taxon>
        <taxon>Bacillati</taxon>
        <taxon>Actinomycetota</taxon>
        <taxon>Actinomycetes</taxon>
        <taxon>Mycobacteriales</taxon>
        <taxon>Mycobacteriaceae</taxon>
        <taxon>Mycolicibacterium</taxon>
    </lineage>
</organism>
<dbReference type="Proteomes" id="UP000466931">
    <property type="component" value="Chromosome"/>
</dbReference>
<sequence>MSIGLTIAIDVTGTYVDRSVPAYNSGELTPVDAAKGKWYVSELCEG</sequence>
<dbReference type="AlphaFoldDB" id="A0A7I7Y3Z4"/>
<name>A0A7I7Y3Z4_9MYCO</name>
<proteinExistence type="predicted"/>
<protein>
    <submittedName>
        <fullName evidence="1">Uncharacterized protein</fullName>
    </submittedName>
</protein>
<keyword evidence="2" id="KW-1185">Reference proteome</keyword>
<reference evidence="1" key="2">
    <citation type="submission" date="2020-02" db="EMBL/GenBank/DDBJ databases">
        <authorList>
            <person name="Matsumoto Y."/>
            <person name="Motooka D."/>
            <person name="Nakamura S."/>
        </authorList>
    </citation>
    <scope>NUCLEOTIDE SEQUENCE</scope>
    <source>
        <strain evidence="1">JCM 13671</strain>
    </source>
</reference>
<gene>
    <name evidence="1" type="ORF">MCNF_43370</name>
</gene>
<evidence type="ECO:0000313" key="1">
    <source>
        <dbReference type="EMBL" id="BBZ35732.1"/>
    </source>
</evidence>
<evidence type="ECO:0000313" key="2">
    <source>
        <dbReference type="Proteomes" id="UP000466931"/>
    </source>
</evidence>
<accession>A0A7I7Y3Z4</accession>